<dbReference type="InterPro" id="IPR039930">
    <property type="entry name" value="RALGAPB"/>
</dbReference>
<feature type="region of interest" description="Disordered" evidence="2">
    <location>
        <begin position="380"/>
        <end position="437"/>
    </location>
</feature>
<dbReference type="PANTHER" id="PTHR21344:SF1">
    <property type="entry name" value="RAL GTPASE-ACTIVATING PROTEIN SUBUNIT BETA"/>
    <property type="match status" value="1"/>
</dbReference>
<feature type="region of interest" description="Disordered" evidence="2">
    <location>
        <begin position="1298"/>
        <end position="1319"/>
    </location>
</feature>
<evidence type="ECO:0000313" key="4">
    <source>
        <dbReference type="EnsemblMetazoa" id="XP_038075012.1"/>
    </source>
</evidence>
<dbReference type="Pfam" id="PF20412">
    <property type="entry name" value="RALGAPB_N"/>
    <property type="match status" value="1"/>
</dbReference>
<dbReference type="InterPro" id="IPR035974">
    <property type="entry name" value="Rap/Ran-GAP_sf"/>
</dbReference>
<dbReference type="InterPro" id="IPR046859">
    <property type="entry name" value="RGPA/RALGAPB_N"/>
</dbReference>
<organism evidence="4 5">
    <name type="scientific">Patiria miniata</name>
    <name type="common">Bat star</name>
    <name type="synonym">Asterina miniata</name>
    <dbReference type="NCBI Taxonomy" id="46514"/>
    <lineage>
        <taxon>Eukaryota</taxon>
        <taxon>Metazoa</taxon>
        <taxon>Echinodermata</taxon>
        <taxon>Eleutherozoa</taxon>
        <taxon>Asterozoa</taxon>
        <taxon>Asteroidea</taxon>
        <taxon>Valvatacea</taxon>
        <taxon>Valvatida</taxon>
        <taxon>Asterinidae</taxon>
        <taxon>Patiria</taxon>
    </lineage>
</organism>
<dbReference type="SUPFAM" id="SSF111347">
    <property type="entry name" value="Rap/Ran-GAP"/>
    <property type="match status" value="1"/>
</dbReference>
<proteinExistence type="predicted"/>
<feature type="compositionally biased region" description="Basic and acidic residues" evidence="2">
    <location>
        <begin position="784"/>
        <end position="799"/>
    </location>
</feature>
<dbReference type="GO" id="GO:0051056">
    <property type="term" value="P:regulation of small GTPase mediated signal transduction"/>
    <property type="evidence" value="ECO:0007669"/>
    <property type="project" value="InterPro"/>
</dbReference>
<feature type="compositionally biased region" description="Low complexity" evidence="2">
    <location>
        <begin position="800"/>
        <end position="811"/>
    </location>
</feature>
<feature type="region of interest" description="Disordered" evidence="2">
    <location>
        <begin position="1350"/>
        <end position="1413"/>
    </location>
</feature>
<dbReference type="InterPro" id="IPR000331">
    <property type="entry name" value="Rap/Ran_GAP_dom"/>
</dbReference>
<sequence>MYSWWASMQPEVESDGSNRSVLQSFPDNVGREVVLSVVRQLANHLSLTATSSRAGSQHLRSPLDTEKEVLWTMEVICYGLTLSLTEQEAVKSCVNVYCEWLSALTIPKHTIPTPLLKDPNFFVQKILRHLINLFLPRMQPRMQGMNMHETTTQVMLCHRVLRTIQTVATESIVMTRQTWESLLKFLLAANDIILAPPLEPGALSMVPIPDSLAEQLCERLLSVLFEIWLLACGRCFPSPTLWRTLTDMCATWRHHAATVEQWNRINKVLTSRLLKILYGPEFPTLFIADEEAHIIPTELDNDGIAQTWFRFLHLLGNPVDLCRPKVISHTPKFRSAAVTYQPSLEPHQFTCLQALPQIFLKAMRGVSVVIDAFLGISTHQSADPHTTRTPTLPPGDTPPPSRKISRKEQISTKQFKEKLTSSHHPPPLSSQSSSQTTMSFCVEDATDGRGSPTPRRSQCNSILHLFGAWLFEAALTGCKSRCKILPPPRRRSLAVDARTNTTNFALDTILFKQGKAFKRHHSIAIPDSARSAHLSDLRSVSLQDPFSASVAANPLFDMSEFPDNYEAGRAEACGMLCRIFTSRKSDEEIQQAYLGRFYVAFSQGVRVDEALSGQVLSSVLYNSTNLLRIDLKGVQVLIPDIITALQVVLPDKEIRFQSLVSNHQLRRASIHLLLSMLCLPHHFKNLPIQDLMTGKEMTTEDLLGRTELVTFQSLKPKLVDLMITAVQCETDSYNTQMLLGAMHFCVLDSAMCEEMEAKQAEMEQKDNILHEEDEEEELEAGNNEPEKLKRDSDFDEKRASSGSRTSSRSSVTGRTDSAWVIFVRCCHLVCQRLMSAWSTDYTVALAALELLAGLAKVKIKIIDSLECKRAVKWICDHIVYQCSRPSMYHSRDLHSIIVAAFHCLTVWLIEHGDLLKDKECLQCVLEVVELGISGTKSQRKASVAPVFKQDKELKPASKRVKDAAEGLLACLLNHVGSFPNPCGPASVGSLLDEQSLLKYSTDTSSRNTPHQPTFRYFVLENTTLMAVLERPVTENGGEILPTVTTVIRGPTGRHVWTMKLRHWSKKEKADTTSRLMYPMRPQPDDNVGTHHEITSRHYPEAVDKILLTQADQSIPSLEDIETDVLRSDHQKLERLIEEQTEYEKFVCETAQEDIKRGGYPNARTECKPPMPCREFGSARLILSHLGYLSLDSLKDPQNSPIPPAVVALDNDPANFASDLSALDAIPSRTYDTAFIFYVKAGQSNANDIIQNVTDRANVQPQFLEFLGSLGWPVDVHQHAGWTGNVTTSWKITFAEHKDNTAGPTKQDGDMSFASSTETHGGSLYNGDTHVLYYADVMSEIAFVVPSVRHHGKGRRHSADDGIDEPSKPAPMLTHKSTKSLPLSSRNLTLDLPSDTAPSTTPPQVSPMSSLERGRKSLHKRGPLLGPEIKVLIVWLESFDDREAFPLADLLEEMNTGLETLCQGGNSSAQVKSLAEPTVVLMFIHPLKSGLFRIHMHGRPTQAIPLVDGMVVSRRSLGTLVRQTAINACHRKRMETDSYSPPHVKRRQKIQDMANKYRSRLSVPEFYTALFADCRR</sequence>
<feature type="region of interest" description="Disordered" evidence="2">
    <location>
        <begin position="771"/>
        <end position="811"/>
    </location>
</feature>
<protein>
    <recommendedName>
        <fullName evidence="3">Rap-GAP domain-containing protein</fullName>
    </recommendedName>
</protein>
<dbReference type="EnsemblMetazoa" id="XM_038219084.1">
    <property type="protein sequence ID" value="XP_038075012.1"/>
    <property type="gene ID" value="LOC119742863"/>
</dbReference>
<evidence type="ECO:0000256" key="2">
    <source>
        <dbReference type="SAM" id="MobiDB-lite"/>
    </source>
</evidence>
<dbReference type="OMA" id="CWEECCV"/>
<reference evidence="4" key="1">
    <citation type="submission" date="2022-11" db="UniProtKB">
        <authorList>
            <consortium name="EnsemblMetazoa"/>
        </authorList>
    </citation>
    <scope>IDENTIFICATION</scope>
</reference>
<keyword evidence="1" id="KW-0343">GTPase activation</keyword>
<evidence type="ECO:0000259" key="3">
    <source>
        <dbReference type="PROSITE" id="PS50085"/>
    </source>
</evidence>
<feature type="domain" description="Rap-GAP" evidence="3">
    <location>
        <begin position="1219"/>
        <end position="1478"/>
    </location>
</feature>
<feature type="compositionally biased region" description="Basic and acidic residues" evidence="2">
    <location>
        <begin position="406"/>
        <end position="420"/>
    </location>
</feature>
<dbReference type="GO" id="GO:0005096">
    <property type="term" value="F:GTPase activator activity"/>
    <property type="evidence" value="ECO:0007669"/>
    <property type="project" value="UniProtKB-KW"/>
</dbReference>
<dbReference type="RefSeq" id="XP_038075012.1">
    <property type="nucleotide sequence ID" value="XM_038219084.1"/>
</dbReference>
<evidence type="ECO:0000256" key="1">
    <source>
        <dbReference type="ARBA" id="ARBA00022468"/>
    </source>
</evidence>
<feature type="compositionally biased region" description="Pro residues" evidence="2">
    <location>
        <begin position="391"/>
        <end position="401"/>
    </location>
</feature>
<dbReference type="Proteomes" id="UP000887568">
    <property type="component" value="Unplaced"/>
</dbReference>
<dbReference type="PROSITE" id="PS50085">
    <property type="entry name" value="RAPGAP"/>
    <property type="match status" value="1"/>
</dbReference>
<dbReference type="Gene3D" id="3.40.50.11210">
    <property type="entry name" value="Rap/Ran-GAP"/>
    <property type="match status" value="1"/>
</dbReference>
<feature type="compositionally biased region" description="Polar residues" evidence="2">
    <location>
        <begin position="1378"/>
        <end position="1387"/>
    </location>
</feature>
<dbReference type="OrthoDB" id="10009983at2759"/>
<accession>A0A914BHV6</accession>
<evidence type="ECO:0000313" key="5">
    <source>
        <dbReference type="Proteomes" id="UP000887568"/>
    </source>
</evidence>
<keyword evidence="5" id="KW-1185">Reference proteome</keyword>
<dbReference type="GeneID" id="119742863"/>
<dbReference type="PANTHER" id="PTHR21344">
    <property type="entry name" value="RAL GTPASE-ACTIVATING PROTEIN SUBUNIT BETA"/>
    <property type="match status" value="1"/>
</dbReference>
<name>A0A914BHV6_PATMI</name>
<dbReference type="CTD" id="57148"/>